<evidence type="ECO:0000256" key="8">
    <source>
        <dbReference type="SAM" id="MobiDB-lite"/>
    </source>
</evidence>
<dbReference type="InterPro" id="IPR041195">
    <property type="entry name" value="Rnh202_N"/>
</dbReference>
<sequence length="306" mass="34332">MSKTKSVQKDCSKSCCSSPGKSLLFIVKEFGESESNQPAHVVRLRHPRTGEGSLFLISPENKVVHEILTFQEPKRSYFIGNEVQSDGRYFLSTPVDPLFLALPYLKEYGRCSPLDHIITDDEYPETERLLTCSGLKYIHHIADKKGEDSLNAYIYNEEKALKWLEKKVRRAASILNEKGHHVASHSVVSANFVINKEGESEDSYLRYACGLVSDYLPESLSTALESHLKLPSTETEKKRKNPLNGTPLNGENHRIKKKKVDEDDDSPLSSSPATPIEKKATPSAKEKRMAKAATGSKNITSFFMKK</sequence>
<dbReference type="AlphaFoldDB" id="A0A9P0HCX8"/>
<dbReference type="Pfam" id="PF17745">
    <property type="entry name" value="Ydr279_N"/>
    <property type="match status" value="1"/>
</dbReference>
<evidence type="ECO:0000256" key="1">
    <source>
        <dbReference type="ARBA" id="ARBA00004123"/>
    </source>
</evidence>
<comment type="similarity">
    <text evidence="2">Belongs to the RNase H2 subunit B family.</text>
</comment>
<dbReference type="OrthoDB" id="29098at2759"/>
<proteinExistence type="inferred from homology"/>
<evidence type="ECO:0000256" key="2">
    <source>
        <dbReference type="ARBA" id="ARBA00009823"/>
    </source>
</evidence>
<protein>
    <recommendedName>
        <fullName evidence="4">Ribonuclease H2 subunit B</fullName>
    </recommendedName>
    <alternativeName>
        <fullName evidence="7">Ribonuclease HI subunit B</fullName>
    </alternativeName>
</protein>
<dbReference type="CDD" id="cd09270">
    <property type="entry name" value="RNase_H2-B"/>
    <property type="match status" value="1"/>
</dbReference>
<comment type="subunit">
    <text evidence="3">The RNase H2 complex is a heterotrimer composed of the catalytic subunit RNASEH2A and the non-catalytic subunits RNASEH2B and RNASEH2C.</text>
</comment>
<dbReference type="EMBL" id="OV725080">
    <property type="protein sequence ID" value="CAH1399665.1"/>
    <property type="molecule type" value="Genomic_DNA"/>
</dbReference>
<evidence type="ECO:0000256" key="5">
    <source>
        <dbReference type="ARBA" id="ARBA00023242"/>
    </source>
</evidence>
<feature type="domain" description="Rnh202 triple barrel" evidence="10">
    <location>
        <begin position="34"/>
        <end position="96"/>
    </location>
</feature>
<evidence type="ECO:0000259" key="10">
    <source>
        <dbReference type="Pfam" id="PF17745"/>
    </source>
</evidence>
<feature type="compositionally biased region" description="Basic and acidic residues" evidence="8">
    <location>
        <begin position="276"/>
        <end position="289"/>
    </location>
</feature>
<evidence type="ECO:0000313" key="11">
    <source>
        <dbReference type="EMBL" id="CAH1399665.1"/>
    </source>
</evidence>
<dbReference type="FunFam" id="1.10.20.120:FF:000002">
    <property type="entry name" value="Ribonuclease H2 subunit B"/>
    <property type="match status" value="1"/>
</dbReference>
<dbReference type="Gene3D" id="1.10.20.120">
    <property type="match status" value="1"/>
</dbReference>
<gene>
    <name evidence="11" type="ORF">NEZAVI_LOCUS9071</name>
</gene>
<feature type="compositionally biased region" description="Polar residues" evidence="8">
    <location>
        <begin position="295"/>
        <end position="306"/>
    </location>
</feature>
<evidence type="ECO:0000313" key="12">
    <source>
        <dbReference type="Proteomes" id="UP001152798"/>
    </source>
</evidence>
<dbReference type="Gene3D" id="2.20.25.530">
    <property type="match status" value="1"/>
</dbReference>
<organism evidence="11 12">
    <name type="scientific">Nezara viridula</name>
    <name type="common">Southern green stink bug</name>
    <name type="synonym">Cimex viridulus</name>
    <dbReference type="NCBI Taxonomy" id="85310"/>
    <lineage>
        <taxon>Eukaryota</taxon>
        <taxon>Metazoa</taxon>
        <taxon>Ecdysozoa</taxon>
        <taxon>Arthropoda</taxon>
        <taxon>Hexapoda</taxon>
        <taxon>Insecta</taxon>
        <taxon>Pterygota</taxon>
        <taxon>Neoptera</taxon>
        <taxon>Paraneoptera</taxon>
        <taxon>Hemiptera</taxon>
        <taxon>Heteroptera</taxon>
        <taxon>Panheteroptera</taxon>
        <taxon>Pentatomomorpha</taxon>
        <taxon>Pentatomoidea</taxon>
        <taxon>Pentatomidae</taxon>
        <taxon>Pentatominae</taxon>
        <taxon>Nezara</taxon>
    </lineage>
</organism>
<comment type="subcellular location">
    <subcellularLocation>
        <location evidence="1">Nucleus</location>
    </subcellularLocation>
</comment>
<name>A0A9P0HCX8_NEZVI</name>
<reference evidence="11" key="1">
    <citation type="submission" date="2022-01" db="EMBL/GenBank/DDBJ databases">
        <authorList>
            <person name="King R."/>
        </authorList>
    </citation>
    <scope>NUCLEOTIDE SEQUENCE</scope>
</reference>
<dbReference type="GO" id="GO:0032299">
    <property type="term" value="C:ribonuclease H2 complex"/>
    <property type="evidence" value="ECO:0007669"/>
    <property type="project" value="InterPro"/>
</dbReference>
<dbReference type="GO" id="GO:0005654">
    <property type="term" value="C:nucleoplasm"/>
    <property type="evidence" value="ECO:0007669"/>
    <property type="project" value="TreeGrafter"/>
</dbReference>
<evidence type="ECO:0000256" key="4">
    <source>
        <dbReference type="ARBA" id="ARBA00019062"/>
    </source>
</evidence>
<evidence type="ECO:0000256" key="3">
    <source>
        <dbReference type="ARBA" id="ARBA00011277"/>
    </source>
</evidence>
<dbReference type="Proteomes" id="UP001152798">
    <property type="component" value="Chromosome 4"/>
</dbReference>
<feature type="region of interest" description="Disordered" evidence="8">
    <location>
        <begin position="227"/>
        <end position="306"/>
    </location>
</feature>
<evidence type="ECO:0000259" key="9">
    <source>
        <dbReference type="Pfam" id="PF09468"/>
    </source>
</evidence>
<evidence type="ECO:0000256" key="6">
    <source>
        <dbReference type="ARBA" id="ARBA00024778"/>
    </source>
</evidence>
<comment type="function">
    <text evidence="6">Non catalytic subunit of RNase H2, an endonuclease that specifically degrades the RNA of RNA:DNA hybrids. Participates in DNA replication, possibly by mediating the removal of lagging-strand Okazaki fragment RNA primers during DNA replication. Mediates the excision of single ribonucleotides from DNA:RNA duplexes.</text>
</comment>
<keyword evidence="12" id="KW-1185">Reference proteome</keyword>
<dbReference type="PANTHER" id="PTHR13383">
    <property type="entry name" value="RIBONUCLEASE H2 SUBUNIT B"/>
    <property type="match status" value="1"/>
</dbReference>
<dbReference type="InterPro" id="IPR040456">
    <property type="entry name" value="RNase_H2_suB"/>
</dbReference>
<feature type="domain" description="Ribonuclease H2 subunit B wHTH" evidence="9">
    <location>
        <begin position="99"/>
        <end position="224"/>
    </location>
</feature>
<keyword evidence="5" id="KW-0539">Nucleus</keyword>
<accession>A0A9P0HCX8</accession>
<dbReference type="InterPro" id="IPR019024">
    <property type="entry name" value="RNase_H2_suB_wHTH"/>
</dbReference>
<dbReference type="PANTHER" id="PTHR13383:SF11">
    <property type="entry name" value="RIBONUCLEASE H2 SUBUNIT B"/>
    <property type="match status" value="1"/>
</dbReference>
<dbReference type="Pfam" id="PF09468">
    <property type="entry name" value="RNase_H2-Ydr279"/>
    <property type="match status" value="1"/>
</dbReference>
<dbReference type="GO" id="GO:0006401">
    <property type="term" value="P:RNA catabolic process"/>
    <property type="evidence" value="ECO:0007669"/>
    <property type="project" value="TreeGrafter"/>
</dbReference>
<evidence type="ECO:0000256" key="7">
    <source>
        <dbReference type="ARBA" id="ARBA00033464"/>
    </source>
</evidence>